<proteinExistence type="predicted"/>
<feature type="non-terminal residue" evidence="1">
    <location>
        <position position="1"/>
    </location>
</feature>
<name>A0A0D0ARJ3_9AGAM</name>
<keyword evidence="2" id="KW-1185">Reference proteome</keyword>
<dbReference type="HOGENOM" id="CLU_001613_2_1_1"/>
<feature type="non-terminal residue" evidence="1">
    <location>
        <position position="126"/>
    </location>
</feature>
<reference evidence="1 2" key="1">
    <citation type="submission" date="2014-04" db="EMBL/GenBank/DDBJ databases">
        <authorList>
            <consortium name="DOE Joint Genome Institute"/>
            <person name="Kuo A."/>
            <person name="Ruytinx J."/>
            <person name="Rineau F."/>
            <person name="Colpaert J."/>
            <person name="Kohler A."/>
            <person name="Nagy L.G."/>
            <person name="Floudas D."/>
            <person name="Copeland A."/>
            <person name="Barry K.W."/>
            <person name="Cichocki N."/>
            <person name="Veneault-Fourrey C."/>
            <person name="LaButti K."/>
            <person name="Lindquist E.A."/>
            <person name="Lipzen A."/>
            <person name="Lundell T."/>
            <person name="Morin E."/>
            <person name="Murat C."/>
            <person name="Sun H."/>
            <person name="Tunlid A."/>
            <person name="Henrissat B."/>
            <person name="Grigoriev I.V."/>
            <person name="Hibbett D.S."/>
            <person name="Martin F."/>
            <person name="Nordberg H.P."/>
            <person name="Cantor M.N."/>
            <person name="Hua S.X."/>
        </authorList>
    </citation>
    <scope>NUCLEOTIDE SEQUENCE [LARGE SCALE GENOMIC DNA]</scope>
    <source>
        <strain evidence="1 2">UH-Slu-Lm8-n1</strain>
    </source>
</reference>
<accession>A0A0D0ARJ3</accession>
<organism evidence="1 2">
    <name type="scientific">Suillus luteus UH-Slu-Lm8-n1</name>
    <dbReference type="NCBI Taxonomy" id="930992"/>
    <lineage>
        <taxon>Eukaryota</taxon>
        <taxon>Fungi</taxon>
        <taxon>Dikarya</taxon>
        <taxon>Basidiomycota</taxon>
        <taxon>Agaricomycotina</taxon>
        <taxon>Agaricomycetes</taxon>
        <taxon>Agaricomycetidae</taxon>
        <taxon>Boletales</taxon>
        <taxon>Suillineae</taxon>
        <taxon>Suillaceae</taxon>
        <taxon>Suillus</taxon>
    </lineage>
</organism>
<dbReference type="EMBL" id="KN835732">
    <property type="protein sequence ID" value="KIK34583.1"/>
    <property type="molecule type" value="Genomic_DNA"/>
</dbReference>
<protein>
    <submittedName>
        <fullName evidence="1">Uncharacterized protein</fullName>
    </submittedName>
</protein>
<dbReference type="PANTHER" id="PTHR47642">
    <property type="entry name" value="ATP-DEPENDENT DNA HELICASE"/>
    <property type="match status" value="1"/>
</dbReference>
<sequence length="126" mass="13987">LLKDQRCAYDIINWHLSETLAGHKPPQLLMQIPGEGGVGKSKTIQTITENFWSQGVESILVKAAYTGIAASIIDVKTPHVIALIPLNGREQGVQTLKKLAAFWKDKQYLIINKKSMLSCRFLAKIS</sequence>
<dbReference type="OrthoDB" id="432234at2759"/>
<dbReference type="InParanoid" id="A0A0D0ARJ3"/>
<dbReference type="Gene3D" id="3.40.50.300">
    <property type="entry name" value="P-loop containing nucleotide triphosphate hydrolases"/>
    <property type="match status" value="1"/>
</dbReference>
<gene>
    <name evidence="1" type="ORF">CY34DRAFT_31320</name>
</gene>
<dbReference type="AlphaFoldDB" id="A0A0D0ARJ3"/>
<dbReference type="InterPro" id="IPR027417">
    <property type="entry name" value="P-loop_NTPase"/>
</dbReference>
<reference evidence="2" key="2">
    <citation type="submission" date="2015-01" db="EMBL/GenBank/DDBJ databases">
        <title>Evolutionary Origins and Diversification of the Mycorrhizal Mutualists.</title>
        <authorList>
            <consortium name="DOE Joint Genome Institute"/>
            <consortium name="Mycorrhizal Genomics Consortium"/>
            <person name="Kohler A."/>
            <person name="Kuo A."/>
            <person name="Nagy L.G."/>
            <person name="Floudas D."/>
            <person name="Copeland A."/>
            <person name="Barry K.W."/>
            <person name="Cichocki N."/>
            <person name="Veneault-Fourrey C."/>
            <person name="LaButti K."/>
            <person name="Lindquist E.A."/>
            <person name="Lipzen A."/>
            <person name="Lundell T."/>
            <person name="Morin E."/>
            <person name="Murat C."/>
            <person name="Riley R."/>
            <person name="Ohm R."/>
            <person name="Sun H."/>
            <person name="Tunlid A."/>
            <person name="Henrissat B."/>
            <person name="Grigoriev I.V."/>
            <person name="Hibbett D.S."/>
            <person name="Martin F."/>
        </authorList>
    </citation>
    <scope>NUCLEOTIDE SEQUENCE [LARGE SCALE GENOMIC DNA]</scope>
    <source>
        <strain evidence="2">UH-Slu-Lm8-n1</strain>
    </source>
</reference>
<evidence type="ECO:0000313" key="1">
    <source>
        <dbReference type="EMBL" id="KIK34583.1"/>
    </source>
</evidence>
<dbReference type="STRING" id="930992.A0A0D0ARJ3"/>
<dbReference type="InterPro" id="IPR051055">
    <property type="entry name" value="PIF1_helicase"/>
</dbReference>
<evidence type="ECO:0000313" key="2">
    <source>
        <dbReference type="Proteomes" id="UP000054485"/>
    </source>
</evidence>
<dbReference type="Proteomes" id="UP000054485">
    <property type="component" value="Unassembled WGS sequence"/>
</dbReference>